<evidence type="ECO:0000256" key="6">
    <source>
        <dbReference type="SAM" id="MobiDB-lite"/>
    </source>
</evidence>
<proteinExistence type="inferred from homology"/>
<name>B4H9B6_DROPE</name>
<reference evidence="7 8" key="1">
    <citation type="journal article" date="2007" name="Nature">
        <title>Evolution of genes and genomes on the Drosophila phylogeny.</title>
        <authorList>
            <consortium name="Drosophila 12 Genomes Consortium"/>
            <person name="Clark A.G."/>
            <person name="Eisen M.B."/>
            <person name="Smith D.R."/>
            <person name="Bergman C.M."/>
            <person name="Oliver B."/>
            <person name="Markow T.A."/>
            <person name="Kaufman T.C."/>
            <person name="Kellis M."/>
            <person name="Gelbart W."/>
            <person name="Iyer V.N."/>
            <person name="Pollard D.A."/>
            <person name="Sackton T.B."/>
            <person name="Larracuente A.M."/>
            <person name="Singh N.D."/>
            <person name="Abad J.P."/>
            <person name="Abt D.N."/>
            <person name="Adryan B."/>
            <person name="Aguade M."/>
            <person name="Akashi H."/>
            <person name="Anderson W.W."/>
            <person name="Aquadro C.F."/>
            <person name="Ardell D.H."/>
            <person name="Arguello R."/>
            <person name="Artieri C.G."/>
            <person name="Barbash D.A."/>
            <person name="Barker D."/>
            <person name="Barsanti P."/>
            <person name="Batterham P."/>
            <person name="Batzoglou S."/>
            <person name="Begun D."/>
            <person name="Bhutkar A."/>
            <person name="Blanco E."/>
            <person name="Bosak S.A."/>
            <person name="Bradley R.K."/>
            <person name="Brand A.D."/>
            <person name="Brent M.R."/>
            <person name="Brooks A.N."/>
            <person name="Brown R.H."/>
            <person name="Butlin R.K."/>
            <person name="Caggese C."/>
            <person name="Calvi B.R."/>
            <person name="Bernardo de Carvalho A."/>
            <person name="Caspi A."/>
            <person name="Castrezana S."/>
            <person name="Celniker S.E."/>
            <person name="Chang J.L."/>
            <person name="Chapple C."/>
            <person name="Chatterji S."/>
            <person name="Chinwalla A."/>
            <person name="Civetta A."/>
            <person name="Clifton S.W."/>
            <person name="Comeron J.M."/>
            <person name="Costello J.C."/>
            <person name="Coyne J.A."/>
            <person name="Daub J."/>
            <person name="David R.G."/>
            <person name="Delcher A.L."/>
            <person name="Delehaunty K."/>
            <person name="Do C.B."/>
            <person name="Ebling H."/>
            <person name="Edwards K."/>
            <person name="Eickbush T."/>
            <person name="Evans J.D."/>
            <person name="Filipski A."/>
            <person name="Findeiss S."/>
            <person name="Freyhult E."/>
            <person name="Fulton L."/>
            <person name="Fulton R."/>
            <person name="Garcia A.C."/>
            <person name="Gardiner A."/>
            <person name="Garfield D.A."/>
            <person name="Garvin B.E."/>
            <person name="Gibson G."/>
            <person name="Gilbert D."/>
            <person name="Gnerre S."/>
            <person name="Godfrey J."/>
            <person name="Good R."/>
            <person name="Gotea V."/>
            <person name="Gravely B."/>
            <person name="Greenberg A.J."/>
            <person name="Griffiths-Jones S."/>
            <person name="Gross S."/>
            <person name="Guigo R."/>
            <person name="Gustafson E.A."/>
            <person name="Haerty W."/>
            <person name="Hahn M.W."/>
            <person name="Halligan D.L."/>
            <person name="Halpern A.L."/>
            <person name="Halter G.M."/>
            <person name="Han M.V."/>
            <person name="Heger A."/>
            <person name="Hillier L."/>
            <person name="Hinrichs A.S."/>
            <person name="Holmes I."/>
            <person name="Hoskins R.A."/>
            <person name="Hubisz M.J."/>
            <person name="Hultmark D."/>
            <person name="Huntley M.A."/>
            <person name="Jaffe D.B."/>
            <person name="Jagadeeshan S."/>
            <person name="Jeck W.R."/>
            <person name="Johnson J."/>
            <person name="Jones C.D."/>
            <person name="Jordan W.C."/>
            <person name="Karpen G.H."/>
            <person name="Kataoka E."/>
            <person name="Keightley P.D."/>
            <person name="Kheradpour P."/>
            <person name="Kirkness E.F."/>
            <person name="Koerich L.B."/>
            <person name="Kristiansen K."/>
            <person name="Kudrna D."/>
            <person name="Kulathinal R.J."/>
            <person name="Kumar S."/>
            <person name="Kwok R."/>
            <person name="Lander E."/>
            <person name="Langley C.H."/>
            <person name="Lapoint R."/>
            <person name="Lazzaro B.P."/>
            <person name="Lee S.J."/>
            <person name="Levesque L."/>
            <person name="Li R."/>
            <person name="Lin C.F."/>
            <person name="Lin M.F."/>
            <person name="Lindblad-Toh K."/>
            <person name="Llopart A."/>
            <person name="Long M."/>
            <person name="Low L."/>
            <person name="Lozovsky E."/>
            <person name="Lu J."/>
            <person name="Luo M."/>
            <person name="Machado C.A."/>
            <person name="Makalowski W."/>
            <person name="Marzo M."/>
            <person name="Matsuda M."/>
            <person name="Matzkin L."/>
            <person name="McAllister B."/>
            <person name="McBride C.S."/>
            <person name="McKernan B."/>
            <person name="McKernan K."/>
            <person name="Mendez-Lago M."/>
            <person name="Minx P."/>
            <person name="Mollenhauer M.U."/>
            <person name="Montooth K."/>
            <person name="Mount S.M."/>
            <person name="Mu X."/>
            <person name="Myers E."/>
            <person name="Negre B."/>
            <person name="Newfeld S."/>
            <person name="Nielsen R."/>
            <person name="Noor M.A."/>
            <person name="O'Grady P."/>
            <person name="Pachter L."/>
            <person name="Papaceit M."/>
            <person name="Parisi M.J."/>
            <person name="Parisi M."/>
            <person name="Parts L."/>
            <person name="Pedersen J.S."/>
            <person name="Pesole G."/>
            <person name="Phillippy A.M."/>
            <person name="Ponting C.P."/>
            <person name="Pop M."/>
            <person name="Porcelli D."/>
            <person name="Powell J.R."/>
            <person name="Prohaska S."/>
            <person name="Pruitt K."/>
            <person name="Puig M."/>
            <person name="Quesneville H."/>
            <person name="Ram K.R."/>
            <person name="Rand D."/>
            <person name="Rasmussen M.D."/>
            <person name="Reed L.K."/>
            <person name="Reenan R."/>
            <person name="Reily A."/>
            <person name="Remington K.A."/>
            <person name="Rieger T.T."/>
            <person name="Ritchie M.G."/>
            <person name="Robin C."/>
            <person name="Rogers Y.H."/>
            <person name="Rohde C."/>
            <person name="Rozas J."/>
            <person name="Rubenfield M.J."/>
            <person name="Ruiz A."/>
            <person name="Russo S."/>
            <person name="Salzberg S.L."/>
            <person name="Sanchez-Gracia A."/>
            <person name="Saranga D.J."/>
            <person name="Sato H."/>
            <person name="Schaeffer S.W."/>
            <person name="Schatz M.C."/>
            <person name="Schlenke T."/>
            <person name="Schwartz R."/>
            <person name="Segarra C."/>
            <person name="Singh R.S."/>
            <person name="Sirot L."/>
            <person name="Sirota M."/>
            <person name="Sisneros N.B."/>
            <person name="Smith C.D."/>
            <person name="Smith T.F."/>
            <person name="Spieth J."/>
            <person name="Stage D.E."/>
            <person name="Stark A."/>
            <person name="Stephan W."/>
            <person name="Strausberg R.L."/>
            <person name="Strempel S."/>
            <person name="Sturgill D."/>
            <person name="Sutton G."/>
            <person name="Sutton G.G."/>
            <person name="Tao W."/>
            <person name="Teichmann S."/>
            <person name="Tobari Y.N."/>
            <person name="Tomimura Y."/>
            <person name="Tsolas J.M."/>
            <person name="Valente V.L."/>
            <person name="Venter E."/>
            <person name="Venter J.C."/>
            <person name="Vicario S."/>
            <person name="Vieira F.G."/>
            <person name="Vilella A.J."/>
            <person name="Villasante A."/>
            <person name="Walenz B."/>
            <person name="Wang J."/>
            <person name="Wasserman M."/>
            <person name="Watts T."/>
            <person name="Wilson D."/>
            <person name="Wilson R.K."/>
            <person name="Wing R.A."/>
            <person name="Wolfner M.F."/>
            <person name="Wong A."/>
            <person name="Wong G.K."/>
            <person name="Wu C.I."/>
            <person name="Wu G."/>
            <person name="Yamamoto D."/>
            <person name="Yang H.P."/>
            <person name="Yang S.P."/>
            <person name="Yorke J.A."/>
            <person name="Yoshida K."/>
            <person name="Zdobnov E."/>
            <person name="Zhang P."/>
            <person name="Zhang Y."/>
            <person name="Zimin A.V."/>
            <person name="Baldwin J."/>
            <person name="Abdouelleil A."/>
            <person name="Abdulkadir J."/>
            <person name="Abebe A."/>
            <person name="Abera B."/>
            <person name="Abreu J."/>
            <person name="Acer S.C."/>
            <person name="Aftuck L."/>
            <person name="Alexander A."/>
            <person name="An P."/>
            <person name="Anderson E."/>
            <person name="Anderson S."/>
            <person name="Arachi H."/>
            <person name="Azer M."/>
            <person name="Bachantsang P."/>
            <person name="Barry A."/>
            <person name="Bayul T."/>
            <person name="Berlin A."/>
            <person name="Bessette D."/>
            <person name="Bloom T."/>
            <person name="Blye J."/>
            <person name="Boguslavskiy L."/>
            <person name="Bonnet C."/>
            <person name="Boukhgalter B."/>
            <person name="Bourzgui I."/>
            <person name="Brown A."/>
            <person name="Cahill P."/>
            <person name="Channer S."/>
            <person name="Cheshatsang Y."/>
            <person name="Chuda L."/>
            <person name="Citroen M."/>
            <person name="Collymore A."/>
            <person name="Cooke P."/>
            <person name="Costello M."/>
            <person name="D'Aco K."/>
            <person name="Daza R."/>
            <person name="De Haan G."/>
            <person name="DeGray S."/>
            <person name="DeMaso C."/>
            <person name="Dhargay N."/>
            <person name="Dooley K."/>
            <person name="Dooley E."/>
            <person name="Doricent M."/>
            <person name="Dorje P."/>
            <person name="Dorjee K."/>
            <person name="Dupes A."/>
            <person name="Elong R."/>
            <person name="Falk J."/>
            <person name="Farina A."/>
            <person name="Faro S."/>
            <person name="Ferguson D."/>
            <person name="Fisher S."/>
            <person name="Foley C.D."/>
            <person name="Franke A."/>
            <person name="Friedrich D."/>
            <person name="Gadbois L."/>
            <person name="Gearin G."/>
            <person name="Gearin C.R."/>
            <person name="Giannoukos G."/>
            <person name="Goode T."/>
            <person name="Graham J."/>
            <person name="Grandbois E."/>
            <person name="Grewal S."/>
            <person name="Gyaltsen K."/>
            <person name="Hafez N."/>
            <person name="Hagos B."/>
            <person name="Hall J."/>
            <person name="Henson C."/>
            <person name="Hollinger A."/>
            <person name="Honan T."/>
            <person name="Huard M.D."/>
            <person name="Hughes L."/>
            <person name="Hurhula B."/>
            <person name="Husby M.E."/>
            <person name="Kamat A."/>
            <person name="Kanga B."/>
            <person name="Kashin S."/>
            <person name="Khazanovich D."/>
            <person name="Kisner P."/>
            <person name="Lance K."/>
            <person name="Lara M."/>
            <person name="Lee W."/>
            <person name="Lennon N."/>
            <person name="Letendre F."/>
            <person name="LeVine R."/>
            <person name="Lipovsky A."/>
            <person name="Liu X."/>
            <person name="Liu J."/>
            <person name="Liu S."/>
            <person name="Lokyitsang T."/>
            <person name="Lokyitsang Y."/>
            <person name="Lubonja R."/>
            <person name="Lui A."/>
            <person name="MacDonald P."/>
            <person name="Magnisalis V."/>
            <person name="Maru K."/>
            <person name="Matthews C."/>
            <person name="McCusker W."/>
            <person name="McDonough S."/>
            <person name="Mehta T."/>
            <person name="Meldrim J."/>
            <person name="Meneus L."/>
            <person name="Mihai O."/>
            <person name="Mihalev A."/>
            <person name="Mihova T."/>
            <person name="Mittelman R."/>
            <person name="Mlenga V."/>
            <person name="Montmayeur A."/>
            <person name="Mulrain L."/>
            <person name="Navidi A."/>
            <person name="Naylor J."/>
            <person name="Negash T."/>
            <person name="Nguyen T."/>
            <person name="Nguyen N."/>
            <person name="Nicol R."/>
            <person name="Norbu C."/>
            <person name="Norbu N."/>
            <person name="Novod N."/>
            <person name="O'Neill B."/>
            <person name="Osman S."/>
            <person name="Markiewicz E."/>
            <person name="Oyono O.L."/>
            <person name="Patti C."/>
            <person name="Phunkhang P."/>
            <person name="Pierre F."/>
            <person name="Priest M."/>
            <person name="Raghuraman S."/>
            <person name="Rege F."/>
            <person name="Reyes R."/>
            <person name="Rise C."/>
            <person name="Rogov P."/>
            <person name="Ross K."/>
            <person name="Ryan E."/>
            <person name="Settipalli S."/>
            <person name="Shea T."/>
            <person name="Sherpa N."/>
            <person name="Shi L."/>
            <person name="Shih D."/>
            <person name="Sparrow T."/>
            <person name="Spaulding J."/>
            <person name="Stalker J."/>
            <person name="Stange-Thomann N."/>
            <person name="Stavropoulos S."/>
            <person name="Stone C."/>
            <person name="Strader C."/>
            <person name="Tesfaye S."/>
            <person name="Thomson T."/>
            <person name="Thoulutsang Y."/>
            <person name="Thoulutsang D."/>
            <person name="Topham K."/>
            <person name="Topping I."/>
            <person name="Tsamla T."/>
            <person name="Vassiliev H."/>
            <person name="Vo A."/>
            <person name="Wangchuk T."/>
            <person name="Wangdi T."/>
            <person name="Weiand M."/>
            <person name="Wilkinson J."/>
            <person name="Wilson A."/>
            <person name="Yadav S."/>
            <person name="Young G."/>
            <person name="Yu Q."/>
            <person name="Zembek L."/>
            <person name="Zhong D."/>
            <person name="Zimmer A."/>
            <person name="Zwirko Z."/>
            <person name="Jaffe D.B."/>
            <person name="Alvarez P."/>
            <person name="Brockman W."/>
            <person name="Butler J."/>
            <person name="Chin C."/>
            <person name="Gnerre S."/>
            <person name="Grabherr M."/>
            <person name="Kleber M."/>
            <person name="Mauceli E."/>
            <person name="MacCallum I."/>
        </authorList>
    </citation>
    <scope>NUCLEOTIDE SEQUENCE [LARGE SCALE GENOMIC DNA]</scope>
    <source>
        <strain evidence="8">MSH-3 / Tucson 14011-0111.49</strain>
    </source>
</reference>
<keyword evidence="4" id="KW-0963">Cytoplasm</keyword>
<comment type="similarity">
    <text evidence="3">Belongs to the MCRIP family.</text>
</comment>
<dbReference type="OrthoDB" id="9983138at2759"/>
<dbReference type="GO" id="GO:0010494">
    <property type="term" value="C:cytoplasmic stress granule"/>
    <property type="evidence" value="ECO:0007669"/>
    <property type="project" value="UniProtKB-SubCell"/>
</dbReference>
<comment type="subcellular location">
    <subcellularLocation>
        <location evidence="2">Cytoplasm</location>
        <location evidence="2">Stress granule</location>
    </subcellularLocation>
    <subcellularLocation>
        <location evidence="1">Nucleus</location>
    </subcellularLocation>
</comment>
<dbReference type="Proteomes" id="UP000008744">
    <property type="component" value="Unassembled WGS sequence"/>
</dbReference>
<keyword evidence="8" id="KW-1185">Reference proteome</keyword>
<feature type="region of interest" description="Disordered" evidence="6">
    <location>
        <begin position="1"/>
        <end position="46"/>
    </location>
</feature>
<evidence type="ECO:0000313" key="7">
    <source>
        <dbReference type="EMBL" id="EDW35340.1"/>
    </source>
</evidence>
<evidence type="ECO:0000313" key="8">
    <source>
        <dbReference type="Proteomes" id="UP000008744"/>
    </source>
</evidence>
<evidence type="ECO:0000256" key="4">
    <source>
        <dbReference type="ARBA" id="ARBA00022490"/>
    </source>
</evidence>
<dbReference type="eggNOG" id="ENOG502RZDA">
    <property type="taxonomic scope" value="Eukaryota"/>
</dbReference>
<dbReference type="InterPro" id="IPR029428">
    <property type="entry name" value="MCRIP"/>
</dbReference>
<evidence type="ECO:0000256" key="1">
    <source>
        <dbReference type="ARBA" id="ARBA00004123"/>
    </source>
</evidence>
<evidence type="ECO:0000256" key="3">
    <source>
        <dbReference type="ARBA" id="ARBA00010821"/>
    </source>
</evidence>
<dbReference type="HOGENOM" id="CLU_121013_0_0_1"/>
<dbReference type="GO" id="GO:0005634">
    <property type="term" value="C:nucleus"/>
    <property type="evidence" value="ECO:0007669"/>
    <property type="project" value="UniProtKB-SubCell"/>
</dbReference>
<dbReference type="KEGG" id="dpe:6602393"/>
<organism evidence="8">
    <name type="scientific">Drosophila persimilis</name>
    <name type="common">Fruit fly</name>
    <dbReference type="NCBI Taxonomy" id="7234"/>
    <lineage>
        <taxon>Eukaryota</taxon>
        <taxon>Metazoa</taxon>
        <taxon>Ecdysozoa</taxon>
        <taxon>Arthropoda</taxon>
        <taxon>Hexapoda</taxon>
        <taxon>Insecta</taxon>
        <taxon>Pterygota</taxon>
        <taxon>Neoptera</taxon>
        <taxon>Endopterygota</taxon>
        <taxon>Diptera</taxon>
        <taxon>Brachycera</taxon>
        <taxon>Muscomorpha</taxon>
        <taxon>Ephydroidea</taxon>
        <taxon>Drosophilidae</taxon>
        <taxon>Drosophila</taxon>
        <taxon>Sophophora</taxon>
    </lineage>
</organism>
<accession>B4H9B6</accession>
<dbReference type="EMBL" id="CH479227">
    <property type="protein sequence ID" value="EDW35340.1"/>
    <property type="molecule type" value="Genomic_DNA"/>
</dbReference>
<gene>
    <name evidence="7" type="primary">Dper\GL20951</name>
    <name evidence="7" type="ORF">Dper_GL20951</name>
</gene>
<dbReference type="OMA" id="HEMISSQ"/>
<keyword evidence="5" id="KW-0539">Nucleus</keyword>
<protein>
    <submittedName>
        <fullName evidence="7">GL20951</fullName>
    </submittedName>
</protein>
<evidence type="ECO:0000256" key="5">
    <source>
        <dbReference type="ARBA" id="ARBA00023242"/>
    </source>
</evidence>
<evidence type="ECO:0000256" key="2">
    <source>
        <dbReference type="ARBA" id="ARBA00004210"/>
    </source>
</evidence>
<sequence>MYKIKKRPNQIVAKKRSDLARNIESLDSVKSSSKKKGSIDQNSLEPMEVDNIPHPVLRRRLSKHASSTGQNEHEMISSQDEDIINYISGSWNLLVTPNPSDSSMTANNTIGPEESTLVNTQADNDSLGTVWIEPPSPELANFKPFDLESWWSRRLFESITKDI</sequence>
<dbReference type="Pfam" id="PF14799">
    <property type="entry name" value="FAM195"/>
    <property type="match status" value="1"/>
</dbReference>
<dbReference type="AlphaFoldDB" id="B4H9B6"/>
<dbReference type="PhylomeDB" id="B4H9B6"/>